<comment type="caution">
    <text evidence="1">The sequence shown here is derived from an EMBL/GenBank/DDBJ whole genome shotgun (WGS) entry which is preliminary data.</text>
</comment>
<evidence type="ECO:0000313" key="1">
    <source>
        <dbReference type="EMBL" id="KAK6297134.1"/>
    </source>
</evidence>
<keyword evidence="2" id="KW-1185">Reference proteome</keyword>
<evidence type="ECO:0000313" key="2">
    <source>
        <dbReference type="Proteomes" id="UP001356427"/>
    </source>
</evidence>
<dbReference type="AlphaFoldDB" id="A0AAN8KXK5"/>
<organism evidence="1 2">
    <name type="scientific">Coregonus suidteri</name>
    <dbReference type="NCBI Taxonomy" id="861788"/>
    <lineage>
        <taxon>Eukaryota</taxon>
        <taxon>Metazoa</taxon>
        <taxon>Chordata</taxon>
        <taxon>Craniata</taxon>
        <taxon>Vertebrata</taxon>
        <taxon>Euteleostomi</taxon>
        <taxon>Actinopterygii</taxon>
        <taxon>Neopterygii</taxon>
        <taxon>Teleostei</taxon>
        <taxon>Protacanthopterygii</taxon>
        <taxon>Salmoniformes</taxon>
        <taxon>Salmonidae</taxon>
        <taxon>Coregoninae</taxon>
        <taxon>Coregonus</taxon>
    </lineage>
</organism>
<name>A0AAN8KXK5_9TELE</name>
<protein>
    <submittedName>
        <fullName evidence="1">Uncharacterized protein</fullName>
    </submittedName>
</protein>
<sequence length="70" mass="7736">MFQWGAFCTSALKLNQTVIKFQQQSQSYSSLIVNTASTCSVRNASHFMKLEECKCASLEEVTKAQSASHA</sequence>
<gene>
    <name evidence="1" type="ORF">J4Q44_G00317170</name>
</gene>
<proteinExistence type="predicted"/>
<dbReference type="EMBL" id="JAGTTL010000031">
    <property type="protein sequence ID" value="KAK6297134.1"/>
    <property type="molecule type" value="Genomic_DNA"/>
</dbReference>
<accession>A0AAN8KXK5</accession>
<dbReference type="Proteomes" id="UP001356427">
    <property type="component" value="Unassembled WGS sequence"/>
</dbReference>
<reference evidence="1 2" key="1">
    <citation type="submission" date="2021-04" db="EMBL/GenBank/DDBJ databases">
        <authorList>
            <person name="De Guttry C."/>
            <person name="Zahm M."/>
            <person name="Klopp C."/>
            <person name="Cabau C."/>
            <person name="Louis A."/>
            <person name="Berthelot C."/>
            <person name="Parey E."/>
            <person name="Roest Crollius H."/>
            <person name="Montfort J."/>
            <person name="Robinson-Rechavi M."/>
            <person name="Bucao C."/>
            <person name="Bouchez O."/>
            <person name="Gislard M."/>
            <person name="Lluch J."/>
            <person name="Milhes M."/>
            <person name="Lampietro C."/>
            <person name="Lopez Roques C."/>
            <person name="Donnadieu C."/>
            <person name="Braasch I."/>
            <person name="Desvignes T."/>
            <person name="Postlethwait J."/>
            <person name="Bobe J."/>
            <person name="Wedekind C."/>
            <person name="Guiguen Y."/>
        </authorList>
    </citation>
    <scope>NUCLEOTIDE SEQUENCE [LARGE SCALE GENOMIC DNA]</scope>
    <source>
        <strain evidence="1">Cs_M1</strain>
        <tissue evidence="1">Blood</tissue>
    </source>
</reference>